<keyword evidence="2 3" id="KW-0067">ATP-binding</keyword>
<protein>
    <submittedName>
        <fullName evidence="7">cAMP-dependent protein kinase catalytic subunit</fullName>
    </submittedName>
</protein>
<dbReference type="EMBL" id="JADGIZ020000023">
    <property type="protein sequence ID" value="KAL2915539.1"/>
    <property type="molecule type" value="Genomic_DNA"/>
</dbReference>
<evidence type="ECO:0000313" key="7">
    <source>
        <dbReference type="EMBL" id="KAL2915539.1"/>
    </source>
</evidence>
<feature type="region of interest" description="Disordered" evidence="5">
    <location>
        <begin position="346"/>
        <end position="371"/>
    </location>
</feature>
<evidence type="ECO:0000259" key="6">
    <source>
        <dbReference type="PROSITE" id="PS50011"/>
    </source>
</evidence>
<dbReference type="Pfam" id="PF00069">
    <property type="entry name" value="Pkinase"/>
    <property type="match status" value="1"/>
</dbReference>
<feature type="binding site" evidence="3">
    <location>
        <position position="49"/>
    </location>
    <ligand>
        <name>ATP</name>
        <dbReference type="ChEBI" id="CHEBI:30616"/>
    </ligand>
</feature>
<dbReference type="GO" id="GO:0016301">
    <property type="term" value="F:kinase activity"/>
    <property type="evidence" value="ECO:0007669"/>
    <property type="project" value="UniProtKB-KW"/>
</dbReference>
<evidence type="ECO:0000256" key="1">
    <source>
        <dbReference type="ARBA" id="ARBA00022741"/>
    </source>
</evidence>
<dbReference type="Proteomes" id="UP001527925">
    <property type="component" value="Unassembled WGS sequence"/>
</dbReference>
<evidence type="ECO:0000313" key="8">
    <source>
        <dbReference type="Proteomes" id="UP001527925"/>
    </source>
</evidence>
<dbReference type="SUPFAM" id="SSF56112">
    <property type="entry name" value="Protein kinase-like (PK-like)"/>
    <property type="match status" value="1"/>
</dbReference>
<dbReference type="InterPro" id="IPR000719">
    <property type="entry name" value="Prot_kinase_dom"/>
</dbReference>
<gene>
    <name evidence="7" type="primary">TPK2_3</name>
    <name evidence="7" type="ORF">HK105_204941</name>
</gene>
<feature type="compositionally biased region" description="Low complexity" evidence="5">
    <location>
        <begin position="353"/>
        <end position="363"/>
    </location>
</feature>
<comment type="similarity">
    <text evidence="4">Belongs to the protein kinase superfamily.</text>
</comment>
<keyword evidence="7" id="KW-0808">Transferase</keyword>
<keyword evidence="8" id="KW-1185">Reference proteome</keyword>
<dbReference type="InterPro" id="IPR008271">
    <property type="entry name" value="Ser/Thr_kinase_AS"/>
</dbReference>
<dbReference type="PANTHER" id="PTHR24348">
    <property type="entry name" value="SERINE/THREONINE-PROTEIN KINASE UNC-51-RELATED"/>
    <property type="match status" value="1"/>
</dbReference>
<dbReference type="InterPro" id="IPR045269">
    <property type="entry name" value="Atg1-like"/>
</dbReference>
<feature type="domain" description="Protein kinase" evidence="6">
    <location>
        <begin position="19"/>
        <end position="318"/>
    </location>
</feature>
<accession>A0ABR4N7W3</accession>
<evidence type="ECO:0000256" key="5">
    <source>
        <dbReference type="SAM" id="MobiDB-lite"/>
    </source>
</evidence>
<proteinExistence type="inferred from homology"/>
<dbReference type="SMART" id="SM00220">
    <property type="entry name" value="S_TKc"/>
    <property type="match status" value="1"/>
</dbReference>
<comment type="caution">
    <text evidence="7">The sequence shown here is derived from an EMBL/GenBank/DDBJ whole genome shotgun (WGS) entry which is preliminary data.</text>
</comment>
<organism evidence="7 8">
    <name type="scientific">Polyrhizophydium stewartii</name>
    <dbReference type="NCBI Taxonomy" id="2732419"/>
    <lineage>
        <taxon>Eukaryota</taxon>
        <taxon>Fungi</taxon>
        <taxon>Fungi incertae sedis</taxon>
        <taxon>Chytridiomycota</taxon>
        <taxon>Chytridiomycota incertae sedis</taxon>
        <taxon>Chytridiomycetes</taxon>
        <taxon>Rhizophydiales</taxon>
        <taxon>Rhizophydiales incertae sedis</taxon>
        <taxon>Polyrhizophydium</taxon>
    </lineage>
</organism>
<reference evidence="7 8" key="1">
    <citation type="submission" date="2023-09" db="EMBL/GenBank/DDBJ databases">
        <title>Pangenome analysis of Batrachochytrium dendrobatidis and related Chytrids.</title>
        <authorList>
            <person name="Yacoub M.N."/>
            <person name="Stajich J.E."/>
            <person name="James T.Y."/>
        </authorList>
    </citation>
    <scope>NUCLEOTIDE SEQUENCE [LARGE SCALE GENOMIC DNA]</scope>
    <source>
        <strain evidence="7 8">JEL0888</strain>
    </source>
</reference>
<keyword evidence="4" id="KW-0723">Serine/threonine-protein kinase</keyword>
<dbReference type="PROSITE" id="PS50011">
    <property type="entry name" value="PROTEIN_KINASE_DOM"/>
    <property type="match status" value="1"/>
</dbReference>
<evidence type="ECO:0000256" key="4">
    <source>
        <dbReference type="RuleBase" id="RU000304"/>
    </source>
</evidence>
<dbReference type="PROSITE" id="PS00108">
    <property type="entry name" value="PROTEIN_KINASE_ST"/>
    <property type="match status" value="1"/>
</dbReference>
<dbReference type="InterPro" id="IPR011009">
    <property type="entry name" value="Kinase-like_dom_sf"/>
</dbReference>
<dbReference type="Gene3D" id="1.10.510.10">
    <property type="entry name" value="Transferase(Phosphotransferase) domain 1"/>
    <property type="match status" value="1"/>
</dbReference>
<keyword evidence="1 3" id="KW-0547">Nucleotide-binding</keyword>
<evidence type="ECO:0000256" key="2">
    <source>
        <dbReference type="ARBA" id="ARBA00022840"/>
    </source>
</evidence>
<name>A0ABR4N7W3_9FUNG</name>
<sequence length="408" mass="43497">MVPPPRQPAPIISAAVGPIIFDKQIGSGSFATVWRAHAASDVSTVFAVKRLPLPAPGARVPEAVRNEVRVMCELAAVPGAVRLFDAIESIDGHYNLVMEFCSTDLFHALGEYDGGQGVLDIELARHLMLQLIDAVLACHAHGVFHRDLKPENILISESQGLLKLCDFGLATFNRRSSDQGCGSKRYMSPECVKPTVYTAPHAALHHLRTANTAAAAHSIASCAAKQAPHAYDCALDDTWAVGILLLNIIAAKNPWEIADADTDVNFAVYSAEPMSLVNSFHLAPAMAEVVCGLLHPDPARRWSLAEARAAIAAVPAFLRQPAPAHAPARATVPAYDVANPARELAPEARSCNAAAPAHTSADAPRPHADQLLPNASTHAAHRRHAHKAAPWLLRAAHSLHIPLVSASH</sequence>
<evidence type="ECO:0000256" key="3">
    <source>
        <dbReference type="PROSITE-ProRule" id="PRU10141"/>
    </source>
</evidence>
<dbReference type="PROSITE" id="PS00107">
    <property type="entry name" value="PROTEIN_KINASE_ATP"/>
    <property type="match status" value="1"/>
</dbReference>
<keyword evidence="7" id="KW-0418">Kinase</keyword>
<dbReference type="InterPro" id="IPR017441">
    <property type="entry name" value="Protein_kinase_ATP_BS"/>
</dbReference>